<feature type="signal peptide" evidence="3">
    <location>
        <begin position="1"/>
        <end position="25"/>
    </location>
</feature>
<dbReference type="Proteomes" id="UP000283387">
    <property type="component" value="Unassembled WGS sequence"/>
</dbReference>
<dbReference type="InterPro" id="IPR002772">
    <property type="entry name" value="Glyco_hydro_3_C"/>
</dbReference>
<comment type="similarity">
    <text evidence="1">Belongs to the glycosyl hydrolase 3 family.</text>
</comment>
<dbReference type="InterPro" id="IPR036881">
    <property type="entry name" value="Glyco_hydro_3_C_sf"/>
</dbReference>
<dbReference type="EMBL" id="RAPN01000002">
    <property type="protein sequence ID" value="RKD88178.1"/>
    <property type="molecule type" value="Genomic_DNA"/>
</dbReference>
<evidence type="ECO:0000256" key="3">
    <source>
        <dbReference type="SAM" id="SignalP"/>
    </source>
</evidence>
<protein>
    <submittedName>
        <fullName evidence="5">Beta-glucosidase</fullName>
    </submittedName>
</protein>
<proteinExistence type="inferred from homology"/>
<dbReference type="SMART" id="SM01217">
    <property type="entry name" value="Fn3_like"/>
    <property type="match status" value="1"/>
</dbReference>
<dbReference type="GO" id="GO:0005975">
    <property type="term" value="P:carbohydrate metabolic process"/>
    <property type="evidence" value="ECO:0007669"/>
    <property type="project" value="InterPro"/>
</dbReference>
<organism evidence="5 6">
    <name type="scientific">Mangrovibacterium diazotrophicum</name>
    <dbReference type="NCBI Taxonomy" id="1261403"/>
    <lineage>
        <taxon>Bacteria</taxon>
        <taxon>Pseudomonadati</taxon>
        <taxon>Bacteroidota</taxon>
        <taxon>Bacteroidia</taxon>
        <taxon>Marinilabiliales</taxon>
        <taxon>Prolixibacteraceae</taxon>
        <taxon>Mangrovibacterium</taxon>
    </lineage>
</organism>
<dbReference type="PRINTS" id="PR00133">
    <property type="entry name" value="GLHYDRLASE3"/>
</dbReference>
<dbReference type="Gene3D" id="3.40.50.1700">
    <property type="entry name" value="Glycoside hydrolase family 3 C-terminal domain"/>
    <property type="match status" value="1"/>
</dbReference>
<dbReference type="Pfam" id="PF14310">
    <property type="entry name" value="Fn3-like"/>
    <property type="match status" value="1"/>
</dbReference>
<dbReference type="InterPro" id="IPR026891">
    <property type="entry name" value="Fn3-like"/>
</dbReference>
<dbReference type="InterPro" id="IPR050288">
    <property type="entry name" value="Cellulose_deg_GH3"/>
</dbReference>
<accession>A0A419VY95</accession>
<dbReference type="PROSITE" id="PS51257">
    <property type="entry name" value="PROKAR_LIPOPROTEIN"/>
    <property type="match status" value="1"/>
</dbReference>
<dbReference type="FunFam" id="2.60.40.10:FF:000495">
    <property type="entry name" value="Periplasmic beta-glucosidase"/>
    <property type="match status" value="1"/>
</dbReference>
<dbReference type="Gene3D" id="3.20.20.300">
    <property type="entry name" value="Glycoside hydrolase, family 3, N-terminal domain"/>
    <property type="match status" value="1"/>
</dbReference>
<dbReference type="Pfam" id="PF00933">
    <property type="entry name" value="Glyco_hydro_3"/>
    <property type="match status" value="1"/>
</dbReference>
<evidence type="ECO:0000256" key="2">
    <source>
        <dbReference type="ARBA" id="ARBA00022801"/>
    </source>
</evidence>
<gene>
    <name evidence="5" type="ORF">BC643_3321</name>
</gene>
<dbReference type="InterPro" id="IPR036962">
    <property type="entry name" value="Glyco_hydro_3_N_sf"/>
</dbReference>
<dbReference type="InterPro" id="IPR013783">
    <property type="entry name" value="Ig-like_fold"/>
</dbReference>
<dbReference type="SUPFAM" id="SSF51445">
    <property type="entry name" value="(Trans)glycosidases"/>
    <property type="match status" value="1"/>
</dbReference>
<dbReference type="InterPro" id="IPR001764">
    <property type="entry name" value="Glyco_hydro_3_N"/>
</dbReference>
<feature type="chain" id="PRO_5019372183" evidence="3">
    <location>
        <begin position="26"/>
        <end position="814"/>
    </location>
</feature>
<keyword evidence="3" id="KW-0732">Signal</keyword>
<evidence type="ECO:0000313" key="5">
    <source>
        <dbReference type="EMBL" id="RKD88178.1"/>
    </source>
</evidence>
<sequence length="814" mass="88153">MKNRLKKTSLISKACLFSLTLGVFGCSSQPKQPSDEEVIKNTISKMTLDQKAEVLIGTGMFMDLPDSIKKKFGGGDDNELGPDYKAMVDHIRTYLPGAAGNTSEFPEAGVTCQVLTDGPAGLRIQPTRKGEEKTYYCTAFPIATVLASSWDTDLVYKVGEAMGNEVLEYGSDVLLAPGMNIQRDPLCGRNFEYYSEDPLVTGKMAAAMVKGIQSNGVGTSIKHFAANNQETNRMSVNTIVSQRALREIYLKGFEIAVKDAQPWTVMSSYNKLNGVYTSESHGLLTDILRNDWGFEGYVMTDWGGGSDVIAQMKAGNDMIQPGQPKQVLELVNAVNEGAIDEAILDKNLSRIFGIMLKTPKYKGYAYSSDPDLKAHAEVTRQAATDGMVLLENRDQALPITADVKKVAAFGNTSYDFIAGGTGSGDVNEAYTISLLEGLENGGYETDAELTEIYQKYIEAERAKGVKTDNWLAALMNGKIPVTEMPLTKALAQKMAAENDMALITIGRNSGEGGDRKPEAGDFYLTDTEKALIKDVTEAFHAKGKKAIVVLNIGGAIETASWANIPDAVLLAWQPGQEAGNSVIDVLSGKVNPSGKLAVSFPVSYDDAPTSKTFPGHEIKSDEVDNAADLSGFSFMKRTPWEVVYDEDIYVGYRYYNTFDVPVAYEFGYGLSYTNFEYSNLKLSASNFDGELTVSVDVKNTGSVAGREVVQVYASAPQVKLEKPEEELVAFGKTKLLNPDETATLSFTIKATDLASFNEATSSWLVEAGNYTVKVGASSIKINQTADFSVASDIDAGDVSNVLAPEVSIEKLSQK</sequence>
<dbReference type="SUPFAM" id="SSF52279">
    <property type="entry name" value="Beta-D-glucan exohydrolase, C-terminal domain"/>
    <property type="match status" value="1"/>
</dbReference>
<keyword evidence="6" id="KW-1185">Reference proteome</keyword>
<dbReference type="RefSeq" id="WP_245995006.1">
    <property type="nucleotide sequence ID" value="NZ_RAPN01000002.1"/>
</dbReference>
<keyword evidence="2" id="KW-0378">Hydrolase</keyword>
<dbReference type="AlphaFoldDB" id="A0A419VY95"/>
<evidence type="ECO:0000256" key="1">
    <source>
        <dbReference type="ARBA" id="ARBA00005336"/>
    </source>
</evidence>
<dbReference type="PANTHER" id="PTHR42715">
    <property type="entry name" value="BETA-GLUCOSIDASE"/>
    <property type="match status" value="1"/>
</dbReference>
<dbReference type="PANTHER" id="PTHR42715:SF10">
    <property type="entry name" value="BETA-GLUCOSIDASE"/>
    <property type="match status" value="1"/>
</dbReference>
<dbReference type="InterPro" id="IPR017853">
    <property type="entry name" value="GH"/>
</dbReference>
<evidence type="ECO:0000259" key="4">
    <source>
        <dbReference type="SMART" id="SM01217"/>
    </source>
</evidence>
<comment type="caution">
    <text evidence="5">The sequence shown here is derived from an EMBL/GenBank/DDBJ whole genome shotgun (WGS) entry which is preliminary data.</text>
</comment>
<dbReference type="GO" id="GO:0008422">
    <property type="term" value="F:beta-glucosidase activity"/>
    <property type="evidence" value="ECO:0007669"/>
    <property type="project" value="UniProtKB-ARBA"/>
</dbReference>
<evidence type="ECO:0000313" key="6">
    <source>
        <dbReference type="Proteomes" id="UP000283387"/>
    </source>
</evidence>
<dbReference type="Gene3D" id="2.60.40.10">
    <property type="entry name" value="Immunoglobulins"/>
    <property type="match status" value="1"/>
</dbReference>
<feature type="domain" description="Fibronectin type III-like" evidence="4">
    <location>
        <begin position="707"/>
        <end position="778"/>
    </location>
</feature>
<reference evidence="5 6" key="1">
    <citation type="submission" date="2018-09" db="EMBL/GenBank/DDBJ databases">
        <title>Genomic Encyclopedia of Archaeal and Bacterial Type Strains, Phase II (KMG-II): from individual species to whole genera.</title>
        <authorList>
            <person name="Goeker M."/>
        </authorList>
    </citation>
    <scope>NUCLEOTIDE SEQUENCE [LARGE SCALE GENOMIC DNA]</scope>
    <source>
        <strain evidence="5 6">DSM 27148</strain>
    </source>
</reference>
<name>A0A419VY95_9BACT</name>
<dbReference type="Pfam" id="PF01915">
    <property type="entry name" value="Glyco_hydro_3_C"/>
    <property type="match status" value="1"/>
</dbReference>